<sequence>MAESERVRPSARSWAALVIFLTGVALAQADQRADKSRYPDSDRTAAFADPLRDYLLKYHANTARESWLPSKRVAEYVFGHGRTNDLENRQRMAWLHKVISSLESPGSKS</sequence>
<evidence type="ECO:0000313" key="3">
    <source>
        <dbReference type="RefSeq" id="XP_019639790.1"/>
    </source>
</evidence>
<protein>
    <submittedName>
        <fullName evidence="3">Uncharacterized protein LOC109481652</fullName>
    </submittedName>
</protein>
<dbReference type="AlphaFoldDB" id="A0A6P4ZEX8"/>
<accession>A0A6P4ZEX8</accession>
<dbReference type="KEGG" id="bbel:109481652"/>
<keyword evidence="2" id="KW-1185">Reference proteome</keyword>
<proteinExistence type="predicted"/>
<feature type="chain" id="PRO_5028303333" evidence="1">
    <location>
        <begin position="30"/>
        <end position="109"/>
    </location>
</feature>
<reference evidence="3" key="1">
    <citation type="submission" date="2025-08" db="UniProtKB">
        <authorList>
            <consortium name="RefSeq"/>
        </authorList>
    </citation>
    <scope>IDENTIFICATION</scope>
    <source>
        <tissue evidence="3">Gonad</tissue>
    </source>
</reference>
<dbReference type="Proteomes" id="UP000515135">
    <property type="component" value="Unplaced"/>
</dbReference>
<evidence type="ECO:0000313" key="2">
    <source>
        <dbReference type="Proteomes" id="UP000515135"/>
    </source>
</evidence>
<gene>
    <name evidence="3" type="primary">LOC109481652</name>
</gene>
<organism evidence="2 3">
    <name type="scientific">Branchiostoma belcheri</name>
    <name type="common">Amphioxus</name>
    <dbReference type="NCBI Taxonomy" id="7741"/>
    <lineage>
        <taxon>Eukaryota</taxon>
        <taxon>Metazoa</taxon>
        <taxon>Chordata</taxon>
        <taxon>Cephalochordata</taxon>
        <taxon>Leptocardii</taxon>
        <taxon>Amphioxiformes</taxon>
        <taxon>Branchiostomatidae</taxon>
        <taxon>Branchiostoma</taxon>
    </lineage>
</organism>
<dbReference type="RefSeq" id="XP_019639790.1">
    <property type="nucleotide sequence ID" value="XM_019784231.1"/>
</dbReference>
<keyword evidence="1" id="KW-0732">Signal</keyword>
<evidence type="ECO:0000256" key="1">
    <source>
        <dbReference type="SAM" id="SignalP"/>
    </source>
</evidence>
<dbReference type="GeneID" id="109481652"/>
<dbReference type="OrthoDB" id="10039316at2759"/>
<name>A0A6P4ZEX8_BRABE</name>
<feature type="signal peptide" evidence="1">
    <location>
        <begin position="1"/>
        <end position="29"/>
    </location>
</feature>